<dbReference type="RefSeq" id="WP_235311912.1">
    <property type="nucleotide sequence ID" value="NZ_JAKGAS010000004.1"/>
</dbReference>
<dbReference type="InterPro" id="IPR009875">
    <property type="entry name" value="PilZ_domain"/>
</dbReference>
<name>A0ABS9D5J0_9ALTE</name>
<proteinExistence type="predicted"/>
<sequence length="839" mass="97761">MSQDLEEYKDIIEELKPMINEPEFNQVLSQVASSIPKQKRFLLKMELKRLARPCTRLIDLRGLVNGKCRLYEHENKQHFLDDVAIETFERQLRIFGEYTIGVYEASTNTDNNYRVIHKKEQLAAQKKKNLKKPVEVKPESFIAPLIKFGNFSQREEERMNYSVNIEIFTALNKSLQANTIDISVNGLKVKASKEHLFKVGERLTIQFRGLEKEYSLNKRQGILYSIGSIEQIKDAQRLNLQRIDENPNLPFDKFLKQFIHGNKRRYKVNLENTINAIQNKAYEQYYIPNFTSIPVFIDKVGDSFTPRYALANDSNREEIQYWANEIQDLKIGYILTEERIKQALALPIGNQELFVFVFNHIKNEKVYFYSATHDELDQKPQLKKLFLGYGSRKASWRVYKLQLTKMAPEQSYRPLSISNSINESVKRQNQKPSPRLMSRLKNLTYIAVLTNITDELSTEHYQQHKISRDQLPQLKVFGHPRNKPPAIVTVYRFKYFNQRRETRFLLRTAVKLNVGDFVFEGHTEDISTKGLKVELTKIFIRDNLTKVSLSFPQLQTVTSKYDLSDLPYIVKQTSKDGYVIHLQNFVTEENNTARRFFEALIKANRSKLKAYRDEEEVPGIGEALRNIYSQNVLNFAIFLRKDDLEFVPDAGATWAKSNRISSLLKFQAGDNECNLYPLFRNAKIRHDFIPHTLANIKPNSKPVVKELFIAFDPSKKDIGEAILSYYSTQFTKQEQRRQFISTALQHGQFIAIKLFLARTGRPDFETMQSELNYVSIYAMHKAKGLEEQLWSVSAIGDIVDVTDEVLKRFNFDNKVIENNHKIPKTHKIKQIGIEQILKA</sequence>
<comment type="caution">
    <text evidence="2">The sequence shown here is derived from an EMBL/GenBank/DDBJ whole genome shotgun (WGS) entry which is preliminary data.</text>
</comment>
<dbReference type="Gene3D" id="2.40.10.220">
    <property type="entry name" value="predicted glycosyltransferase like domains"/>
    <property type="match status" value="1"/>
</dbReference>
<dbReference type="EMBL" id="JAKGAS010000004">
    <property type="protein sequence ID" value="MCF2948237.1"/>
    <property type="molecule type" value="Genomic_DNA"/>
</dbReference>
<feature type="domain" description="PilZ" evidence="1">
    <location>
        <begin position="153"/>
        <end position="208"/>
    </location>
</feature>
<dbReference type="Proteomes" id="UP001521137">
    <property type="component" value="Unassembled WGS sequence"/>
</dbReference>
<feature type="domain" description="PilZ" evidence="1">
    <location>
        <begin position="497"/>
        <end position="595"/>
    </location>
</feature>
<keyword evidence="3" id="KW-1185">Reference proteome</keyword>
<reference evidence="2 3" key="1">
    <citation type="submission" date="2022-01" db="EMBL/GenBank/DDBJ databases">
        <title>Paraglaciecola sp. G1-23.</title>
        <authorList>
            <person name="Jin M.S."/>
            <person name="Han D.M."/>
            <person name="Kim H.M."/>
            <person name="Jeon C.O."/>
        </authorList>
    </citation>
    <scope>NUCLEOTIDE SEQUENCE [LARGE SCALE GENOMIC DNA]</scope>
    <source>
        <strain evidence="2 3">G1-23</strain>
    </source>
</reference>
<evidence type="ECO:0000259" key="1">
    <source>
        <dbReference type="Pfam" id="PF07238"/>
    </source>
</evidence>
<evidence type="ECO:0000313" key="2">
    <source>
        <dbReference type="EMBL" id="MCF2948237.1"/>
    </source>
</evidence>
<dbReference type="Pfam" id="PF07238">
    <property type="entry name" value="PilZ"/>
    <property type="match status" value="2"/>
</dbReference>
<gene>
    <name evidence="2" type="ORF">L0668_08980</name>
</gene>
<organism evidence="2 3">
    <name type="scientific">Paraglaciecola algarum</name>
    <dbReference type="NCBI Taxonomy" id="3050085"/>
    <lineage>
        <taxon>Bacteria</taxon>
        <taxon>Pseudomonadati</taxon>
        <taxon>Pseudomonadota</taxon>
        <taxon>Gammaproteobacteria</taxon>
        <taxon>Alteromonadales</taxon>
        <taxon>Alteromonadaceae</taxon>
        <taxon>Paraglaciecola</taxon>
    </lineage>
</organism>
<evidence type="ECO:0000313" key="3">
    <source>
        <dbReference type="Proteomes" id="UP001521137"/>
    </source>
</evidence>
<protein>
    <submittedName>
        <fullName evidence="2">PilZ domain-containing protein</fullName>
    </submittedName>
</protein>
<accession>A0ABS9D5J0</accession>
<dbReference type="SUPFAM" id="SSF141371">
    <property type="entry name" value="PilZ domain-like"/>
    <property type="match status" value="1"/>
</dbReference>